<protein>
    <submittedName>
        <fullName evidence="1">Uncharacterized protein</fullName>
    </submittedName>
</protein>
<dbReference type="HOGENOM" id="CLU_3255426_0_0_9"/>
<dbReference type="STRING" id="1192197.JBW_02964"/>
<name>I9NQ66_9FIRM</name>
<sequence length="42" mass="4682">MSLTTLEPLLEDAKAIKMDLAIEGTYEAVTEHLQIFMSNDKA</sequence>
<proteinExistence type="predicted"/>
<organism evidence="1 2">
    <name type="scientific">Pelosinus fermentans JBW45</name>
    <dbReference type="NCBI Taxonomy" id="1192197"/>
    <lineage>
        <taxon>Bacteria</taxon>
        <taxon>Bacillati</taxon>
        <taxon>Bacillota</taxon>
        <taxon>Negativicutes</taxon>
        <taxon>Selenomonadales</taxon>
        <taxon>Sporomusaceae</taxon>
        <taxon>Pelosinus</taxon>
    </lineage>
</organism>
<gene>
    <name evidence="1" type="ORF">JBW_02964</name>
</gene>
<accession>I9NQ66</accession>
<evidence type="ECO:0000313" key="1">
    <source>
        <dbReference type="EMBL" id="AJQ28307.1"/>
    </source>
</evidence>
<dbReference type="KEGG" id="pft:JBW_02964"/>
<dbReference type="Proteomes" id="UP000005361">
    <property type="component" value="Chromosome"/>
</dbReference>
<dbReference type="AlphaFoldDB" id="I9NQ66"/>
<evidence type="ECO:0000313" key="2">
    <source>
        <dbReference type="Proteomes" id="UP000005361"/>
    </source>
</evidence>
<dbReference type="RefSeq" id="WP_007957748.1">
    <property type="nucleotide sequence ID" value="NZ_CP010978.1"/>
</dbReference>
<dbReference type="EMBL" id="CP010978">
    <property type="protein sequence ID" value="AJQ28307.1"/>
    <property type="molecule type" value="Genomic_DNA"/>
</dbReference>
<reference evidence="1 2" key="1">
    <citation type="journal article" date="2015" name="Genome Announc.">
        <title>Complete Genome Sequence of Pelosinus fermentans JBW45, a Member of a Remarkably Competitive Group of Negativicutes in the Firmicutes Phylum.</title>
        <authorList>
            <person name="De Leon K.B."/>
            <person name="Utturkar S.M."/>
            <person name="Camilleri L.B."/>
            <person name="Elias D.A."/>
            <person name="Arkin A.P."/>
            <person name="Fields M.W."/>
            <person name="Brown S.D."/>
            <person name="Wall J.D."/>
        </authorList>
    </citation>
    <scope>NUCLEOTIDE SEQUENCE [LARGE SCALE GENOMIC DNA]</scope>
    <source>
        <strain evidence="1 2">JBW45</strain>
    </source>
</reference>
<reference evidence="2" key="2">
    <citation type="submission" date="2015-02" db="EMBL/GenBank/DDBJ databases">
        <title>Complete Genome Sequence of Pelosinus fermentans JBW45.</title>
        <authorList>
            <person name="De Leon K.B."/>
            <person name="Utturkar S.M."/>
            <person name="Camilleri L.B."/>
            <person name="Arkin A.P."/>
            <person name="Fields M.W."/>
            <person name="Brown S.D."/>
            <person name="Wall J.D."/>
        </authorList>
    </citation>
    <scope>NUCLEOTIDE SEQUENCE [LARGE SCALE GENOMIC DNA]</scope>
    <source>
        <strain evidence="2">JBW45</strain>
    </source>
</reference>